<comment type="caution">
    <text evidence="1">The sequence shown here is derived from an EMBL/GenBank/DDBJ whole genome shotgun (WGS) entry which is preliminary data.</text>
</comment>
<gene>
    <name evidence="1" type="ORF">COV10_01010</name>
</gene>
<dbReference type="AlphaFoldDB" id="A0A2H0RF82"/>
<sequence>MIKTLPKTKKYAKGRQVDIQDVFEAVGKLAQDVDKRFDAAGEELVKSVGKLAQDVDKRFDAMEGDLLEAVGKLAQNVEGRFDSVDKRFDGLEDRVGGLEEDVSYLKRNMVTKVYLDERIGDVRGDITELVHRADRKFTELVHTLEDKDVLSEGDAVRILGMPPFPLGQHTP</sequence>
<name>A0A2H0RF82_9BACT</name>
<evidence type="ECO:0000313" key="1">
    <source>
        <dbReference type="EMBL" id="PIR45090.1"/>
    </source>
</evidence>
<evidence type="ECO:0000313" key="2">
    <source>
        <dbReference type="Proteomes" id="UP000228767"/>
    </source>
</evidence>
<dbReference type="EMBL" id="PCYI01000006">
    <property type="protein sequence ID" value="PIR45090.1"/>
    <property type="molecule type" value="Genomic_DNA"/>
</dbReference>
<dbReference type="Gene3D" id="1.20.5.340">
    <property type="match status" value="1"/>
</dbReference>
<proteinExistence type="predicted"/>
<protein>
    <recommendedName>
        <fullName evidence="3">t-SNARE coiled-coil homology domain-containing protein</fullName>
    </recommendedName>
</protein>
<accession>A0A2H0RF82</accession>
<organism evidence="1 2">
    <name type="scientific">Candidatus Vogelbacteria bacterium CG10_big_fil_rev_8_21_14_0_10_51_16</name>
    <dbReference type="NCBI Taxonomy" id="1975045"/>
    <lineage>
        <taxon>Bacteria</taxon>
        <taxon>Candidatus Vogeliibacteriota</taxon>
    </lineage>
</organism>
<reference evidence="1 2" key="1">
    <citation type="submission" date="2017-09" db="EMBL/GenBank/DDBJ databases">
        <title>Depth-based differentiation of microbial function through sediment-hosted aquifers and enrichment of novel symbionts in the deep terrestrial subsurface.</title>
        <authorList>
            <person name="Probst A.J."/>
            <person name="Ladd B."/>
            <person name="Jarett J.K."/>
            <person name="Geller-Mcgrath D.E."/>
            <person name="Sieber C.M."/>
            <person name="Emerson J.B."/>
            <person name="Anantharaman K."/>
            <person name="Thomas B.C."/>
            <person name="Malmstrom R."/>
            <person name="Stieglmeier M."/>
            <person name="Klingl A."/>
            <person name="Woyke T."/>
            <person name="Ryan C.M."/>
            <person name="Banfield J.F."/>
        </authorList>
    </citation>
    <scope>NUCLEOTIDE SEQUENCE [LARGE SCALE GENOMIC DNA]</scope>
    <source>
        <strain evidence="1">CG10_big_fil_rev_8_21_14_0_10_51_16</strain>
    </source>
</reference>
<dbReference type="Proteomes" id="UP000228767">
    <property type="component" value="Unassembled WGS sequence"/>
</dbReference>
<evidence type="ECO:0008006" key="3">
    <source>
        <dbReference type="Google" id="ProtNLM"/>
    </source>
</evidence>